<dbReference type="SUPFAM" id="SSF81383">
    <property type="entry name" value="F-box domain"/>
    <property type="match status" value="1"/>
</dbReference>
<evidence type="ECO:0000313" key="2">
    <source>
        <dbReference type="Proteomes" id="UP001054889"/>
    </source>
</evidence>
<reference evidence="1" key="1">
    <citation type="journal article" date="2018" name="DNA Res.">
        <title>Multiple hybrid de novo genome assembly of finger millet, an orphan allotetraploid crop.</title>
        <authorList>
            <person name="Hatakeyama M."/>
            <person name="Aluri S."/>
            <person name="Balachadran M.T."/>
            <person name="Sivarajan S.R."/>
            <person name="Patrignani A."/>
            <person name="Gruter S."/>
            <person name="Poveda L."/>
            <person name="Shimizu-Inatsugi R."/>
            <person name="Baeten J."/>
            <person name="Francoijs K.J."/>
            <person name="Nataraja K.N."/>
            <person name="Reddy Y.A.N."/>
            <person name="Phadnis S."/>
            <person name="Ravikumar R.L."/>
            <person name="Schlapbach R."/>
            <person name="Sreeman S.M."/>
            <person name="Shimizu K.K."/>
        </authorList>
    </citation>
    <scope>NUCLEOTIDE SEQUENCE</scope>
</reference>
<proteinExistence type="predicted"/>
<comment type="caution">
    <text evidence="1">The sequence shown here is derived from an EMBL/GenBank/DDBJ whole genome shotgun (WGS) entry which is preliminary data.</text>
</comment>
<dbReference type="InterPro" id="IPR055302">
    <property type="entry name" value="F-box_dom-containing"/>
</dbReference>
<dbReference type="AlphaFoldDB" id="A0AAV5CNR3"/>
<evidence type="ECO:0000313" key="1">
    <source>
        <dbReference type="EMBL" id="GJN00009.1"/>
    </source>
</evidence>
<dbReference type="PANTHER" id="PTHR32141:SF179">
    <property type="entry name" value="F-BOX DOMAIN-CONTAINING PROTEIN"/>
    <property type="match status" value="1"/>
</dbReference>
<protein>
    <recommendedName>
        <fullName evidence="3">F-box domain-containing protein</fullName>
    </recommendedName>
</protein>
<dbReference type="InterPro" id="IPR036047">
    <property type="entry name" value="F-box-like_dom_sf"/>
</dbReference>
<keyword evidence="2" id="KW-1185">Reference proteome</keyword>
<gene>
    <name evidence="1" type="primary">ga17156</name>
    <name evidence="1" type="ORF">PR202_ga17156</name>
</gene>
<name>A0AAV5CNR3_ELECO</name>
<dbReference type="PANTHER" id="PTHR32141">
    <property type="match status" value="1"/>
</dbReference>
<reference evidence="1" key="2">
    <citation type="submission" date="2021-12" db="EMBL/GenBank/DDBJ databases">
        <title>Resequencing data analysis of finger millet.</title>
        <authorList>
            <person name="Hatakeyama M."/>
            <person name="Aluri S."/>
            <person name="Balachadran M.T."/>
            <person name="Sivarajan S.R."/>
            <person name="Poveda L."/>
            <person name="Shimizu-Inatsugi R."/>
            <person name="Schlapbach R."/>
            <person name="Sreeman S.M."/>
            <person name="Shimizu K.K."/>
        </authorList>
    </citation>
    <scope>NUCLEOTIDE SEQUENCE</scope>
</reference>
<dbReference type="Proteomes" id="UP001054889">
    <property type="component" value="Unassembled WGS sequence"/>
</dbReference>
<sequence>MATLRSTKKPRVQDQEEAAAAVNLSQPVAGDDRISSLPDATIVSIISLLPTDDGARTQALATCWRHLWRSAPLNLCDEDLHVYGLDRADIVSRILSSHPSPIRRFSVGPWSRGKNLDIDGWLRSPKLDNLRELEL</sequence>
<accession>A0AAV5CNR3</accession>
<dbReference type="EMBL" id="BQKI01000008">
    <property type="protein sequence ID" value="GJN00009.1"/>
    <property type="molecule type" value="Genomic_DNA"/>
</dbReference>
<organism evidence="1 2">
    <name type="scientific">Eleusine coracana subsp. coracana</name>
    <dbReference type="NCBI Taxonomy" id="191504"/>
    <lineage>
        <taxon>Eukaryota</taxon>
        <taxon>Viridiplantae</taxon>
        <taxon>Streptophyta</taxon>
        <taxon>Embryophyta</taxon>
        <taxon>Tracheophyta</taxon>
        <taxon>Spermatophyta</taxon>
        <taxon>Magnoliopsida</taxon>
        <taxon>Liliopsida</taxon>
        <taxon>Poales</taxon>
        <taxon>Poaceae</taxon>
        <taxon>PACMAD clade</taxon>
        <taxon>Chloridoideae</taxon>
        <taxon>Cynodonteae</taxon>
        <taxon>Eleusininae</taxon>
        <taxon>Eleusine</taxon>
    </lineage>
</organism>
<evidence type="ECO:0008006" key="3">
    <source>
        <dbReference type="Google" id="ProtNLM"/>
    </source>
</evidence>